<dbReference type="EMBL" id="SLXO01000002">
    <property type="protein sequence ID" value="TCP37786.1"/>
    <property type="molecule type" value="Genomic_DNA"/>
</dbReference>
<evidence type="ECO:0000256" key="7">
    <source>
        <dbReference type="SAM" id="Phobius"/>
    </source>
</evidence>
<dbReference type="AlphaFoldDB" id="A0A4V2SQ95"/>
<feature type="transmembrane region" description="Helical" evidence="7">
    <location>
        <begin position="436"/>
        <end position="462"/>
    </location>
</feature>
<dbReference type="Proteomes" id="UP000295399">
    <property type="component" value="Unassembled WGS sequence"/>
</dbReference>
<proteinExistence type="predicted"/>
<dbReference type="InterPro" id="IPR050833">
    <property type="entry name" value="Poly_Biosynth_Transport"/>
</dbReference>
<keyword evidence="2" id="KW-1003">Cell membrane</keyword>
<protein>
    <submittedName>
        <fullName evidence="8">O-antigen/teichoic acid export membrane protein</fullName>
    </submittedName>
</protein>
<name>A0A4V2SQ95_RHOSA</name>
<dbReference type="RefSeq" id="WP_132707445.1">
    <property type="nucleotide sequence ID" value="NZ_JACIGF010000002.1"/>
</dbReference>
<feature type="transmembrane region" description="Helical" evidence="7">
    <location>
        <begin position="410"/>
        <end position="430"/>
    </location>
</feature>
<feature type="transmembrane region" description="Helical" evidence="7">
    <location>
        <begin position="341"/>
        <end position="360"/>
    </location>
</feature>
<feature type="transmembrane region" description="Helical" evidence="7">
    <location>
        <begin position="503"/>
        <end position="528"/>
    </location>
</feature>
<evidence type="ECO:0000256" key="3">
    <source>
        <dbReference type="ARBA" id="ARBA00022692"/>
    </source>
</evidence>
<comment type="subcellular location">
    <subcellularLocation>
        <location evidence="1">Cell membrane</location>
        <topology evidence="1">Multi-pass membrane protein</topology>
    </subcellularLocation>
</comment>
<evidence type="ECO:0000256" key="6">
    <source>
        <dbReference type="SAM" id="MobiDB-lite"/>
    </source>
</evidence>
<evidence type="ECO:0000313" key="9">
    <source>
        <dbReference type="Proteomes" id="UP000295399"/>
    </source>
</evidence>
<feature type="transmembrane region" description="Helical" evidence="7">
    <location>
        <begin position="157"/>
        <end position="180"/>
    </location>
</feature>
<keyword evidence="3 7" id="KW-0812">Transmembrane</keyword>
<feature type="transmembrane region" description="Helical" evidence="7">
    <location>
        <begin position="201"/>
        <end position="234"/>
    </location>
</feature>
<sequence length="539" mass="53668">MTAPKPRTGAPETGTPKTGERDGDLRRPLMRGAGVAVLGRMGALVEAASLPLFVWAYGATAYGLFAAGWALVKVASALSERGMAIALQRYAAGAEPAAARAAVGLALRTSLATATALAALLSLTAVWWAPVLAGPGAAAGAGAAGMSGSVSAGVSEVWALGLYVWVLPLWTLLEVATAAVRATARFGAEVRVRIAYEQGLRLVFGLGLAGAGLGAAGLFLAHGASLLIAGLLALRLVRRSYGAPVAALWACDRATAPAGLDRFARAMIAVPVMRRLMSEAPVMLLSALAGPAAAAVYAVARKVASVMQVLRAAVDYAMAPLLAGSARRDASGAGARDLADFARRVVVIVGPPLAAGLLVVRGDVLRLFEPHFAAAALPIAVLVAGRLVEALCTPATVVVEMTRGHWLSTLNTAAGLALLLAGTPALMILAPGLGATLAAAMAAAAGLALAGGLAAVQAGLAAPGAGDRPQPGTAGTAGILRALAGGVVAAAVVAAVSGPTADLAPFAGLGAAIPALVLAVWLGLRLGLTADDRRALRRR</sequence>
<feature type="transmembrane region" description="Helical" evidence="7">
    <location>
        <begin position="474"/>
        <end position="497"/>
    </location>
</feature>
<keyword evidence="9" id="KW-1185">Reference proteome</keyword>
<evidence type="ECO:0000256" key="2">
    <source>
        <dbReference type="ARBA" id="ARBA00022475"/>
    </source>
</evidence>
<organism evidence="8 9">
    <name type="scientific">Rhodothalassium salexigens DSM 2132</name>
    <dbReference type="NCBI Taxonomy" id="1188247"/>
    <lineage>
        <taxon>Bacteria</taxon>
        <taxon>Pseudomonadati</taxon>
        <taxon>Pseudomonadota</taxon>
        <taxon>Alphaproteobacteria</taxon>
        <taxon>Rhodothalassiales</taxon>
        <taxon>Rhodothalassiaceae</taxon>
        <taxon>Rhodothalassium</taxon>
    </lineage>
</organism>
<feature type="transmembrane region" description="Helical" evidence="7">
    <location>
        <begin position="110"/>
        <end position="129"/>
    </location>
</feature>
<keyword evidence="5 7" id="KW-0472">Membrane</keyword>
<feature type="region of interest" description="Disordered" evidence="6">
    <location>
        <begin position="1"/>
        <end position="26"/>
    </location>
</feature>
<feature type="transmembrane region" description="Helical" evidence="7">
    <location>
        <begin position="52"/>
        <end position="72"/>
    </location>
</feature>
<dbReference type="GO" id="GO:0005886">
    <property type="term" value="C:plasma membrane"/>
    <property type="evidence" value="ECO:0007669"/>
    <property type="project" value="UniProtKB-SubCell"/>
</dbReference>
<dbReference type="OrthoDB" id="7417248at2"/>
<accession>A0A4V2SQ95</accession>
<gene>
    <name evidence="8" type="ORF">EV659_102193</name>
</gene>
<feature type="transmembrane region" description="Helical" evidence="7">
    <location>
        <begin position="280"/>
        <end position="300"/>
    </location>
</feature>
<evidence type="ECO:0000313" key="8">
    <source>
        <dbReference type="EMBL" id="TCP37786.1"/>
    </source>
</evidence>
<feature type="transmembrane region" description="Helical" evidence="7">
    <location>
        <begin position="372"/>
        <end position="398"/>
    </location>
</feature>
<comment type="caution">
    <text evidence="8">The sequence shown here is derived from an EMBL/GenBank/DDBJ whole genome shotgun (WGS) entry which is preliminary data.</text>
</comment>
<evidence type="ECO:0000256" key="5">
    <source>
        <dbReference type="ARBA" id="ARBA00023136"/>
    </source>
</evidence>
<reference evidence="8 9" key="1">
    <citation type="submission" date="2019-03" db="EMBL/GenBank/DDBJ databases">
        <title>Genomic Encyclopedia of Type Strains, Phase IV (KMG-IV): sequencing the most valuable type-strain genomes for metagenomic binning, comparative biology and taxonomic classification.</title>
        <authorList>
            <person name="Goeker M."/>
        </authorList>
    </citation>
    <scope>NUCLEOTIDE SEQUENCE [LARGE SCALE GENOMIC DNA]</scope>
    <source>
        <strain evidence="8 9">DSM 2132</strain>
    </source>
</reference>
<keyword evidence="4 7" id="KW-1133">Transmembrane helix</keyword>
<dbReference type="InParanoid" id="A0A4V2SQ95"/>
<evidence type="ECO:0000256" key="1">
    <source>
        <dbReference type="ARBA" id="ARBA00004651"/>
    </source>
</evidence>
<evidence type="ECO:0000256" key="4">
    <source>
        <dbReference type="ARBA" id="ARBA00022989"/>
    </source>
</evidence>
<dbReference type="PANTHER" id="PTHR30250">
    <property type="entry name" value="PST FAMILY PREDICTED COLANIC ACID TRANSPORTER"/>
    <property type="match status" value="1"/>
</dbReference>
<dbReference type="PANTHER" id="PTHR30250:SF11">
    <property type="entry name" value="O-ANTIGEN TRANSPORTER-RELATED"/>
    <property type="match status" value="1"/>
</dbReference>